<sequence>MQGGVASHHRLDRNRSGPTASIVASLRPAGTVGAADRRPDIETFLRSGHGNCSMSDGGEHVLRCLA</sequence>
<accession>L9YW11</accession>
<evidence type="ECO:0000313" key="3">
    <source>
        <dbReference type="Proteomes" id="UP000011618"/>
    </source>
</evidence>
<name>L9YW11_9EURY</name>
<organism evidence="2 3">
    <name type="scientific">Natrinema pallidum DSM 3751</name>
    <dbReference type="NCBI Taxonomy" id="1227495"/>
    <lineage>
        <taxon>Archaea</taxon>
        <taxon>Methanobacteriati</taxon>
        <taxon>Methanobacteriota</taxon>
        <taxon>Stenosarchaea group</taxon>
        <taxon>Halobacteria</taxon>
        <taxon>Halobacteriales</taxon>
        <taxon>Natrialbaceae</taxon>
        <taxon>Natrinema</taxon>
    </lineage>
</organism>
<proteinExistence type="predicted"/>
<dbReference type="AlphaFoldDB" id="L9YW11"/>
<evidence type="ECO:0000256" key="1">
    <source>
        <dbReference type="SAM" id="MobiDB-lite"/>
    </source>
</evidence>
<comment type="caution">
    <text evidence="2">The sequence shown here is derived from an EMBL/GenBank/DDBJ whole genome shotgun (WGS) entry which is preliminary data.</text>
</comment>
<dbReference type="Proteomes" id="UP000011618">
    <property type="component" value="Unassembled WGS sequence"/>
</dbReference>
<protein>
    <submittedName>
        <fullName evidence="2">Uncharacterized protein</fullName>
    </submittedName>
</protein>
<dbReference type="EMBL" id="AOII01000053">
    <property type="protein sequence ID" value="ELY77667.1"/>
    <property type="molecule type" value="Genomic_DNA"/>
</dbReference>
<reference evidence="2 3" key="1">
    <citation type="journal article" date="2014" name="PLoS Genet.">
        <title>Phylogenetically driven sequencing of extremely halophilic archaea reveals strategies for static and dynamic osmo-response.</title>
        <authorList>
            <person name="Becker E.A."/>
            <person name="Seitzer P.M."/>
            <person name="Tritt A."/>
            <person name="Larsen D."/>
            <person name="Krusor M."/>
            <person name="Yao A.I."/>
            <person name="Wu D."/>
            <person name="Madern D."/>
            <person name="Eisen J.A."/>
            <person name="Darling A.E."/>
            <person name="Facciotti M.T."/>
        </authorList>
    </citation>
    <scope>NUCLEOTIDE SEQUENCE [LARGE SCALE GENOMIC DNA]</scope>
    <source>
        <strain evidence="2 3">DSM 3751</strain>
    </source>
</reference>
<gene>
    <name evidence="2" type="ORF">C487_09583</name>
</gene>
<evidence type="ECO:0000313" key="2">
    <source>
        <dbReference type="EMBL" id="ELY77667.1"/>
    </source>
</evidence>
<feature type="region of interest" description="Disordered" evidence="1">
    <location>
        <begin position="1"/>
        <end position="37"/>
    </location>
</feature>
<dbReference type="PATRIC" id="fig|1227495.3.peg.1932"/>